<dbReference type="RefSeq" id="WP_261497978.1">
    <property type="nucleotide sequence ID" value="NZ_JAODYH010000001.1"/>
</dbReference>
<reference evidence="2 3" key="1">
    <citation type="submission" date="2022-09" db="EMBL/GenBank/DDBJ databases">
        <title>Draft genome of isolate Be4.</title>
        <authorList>
            <person name="Sanchez-Castro I."/>
            <person name="Martinez-Rodriguez P."/>
            <person name="Descostes M."/>
            <person name="Merroun M."/>
        </authorList>
    </citation>
    <scope>NUCLEOTIDE SEQUENCE [LARGE SCALE GENOMIC DNA]</scope>
    <source>
        <strain evidence="2 3">Be4</strain>
    </source>
</reference>
<dbReference type="InterPro" id="IPR041698">
    <property type="entry name" value="Methyltransf_25"/>
</dbReference>
<gene>
    <name evidence="2" type="ORF">N0K08_00150</name>
</gene>
<dbReference type="Gene3D" id="3.40.50.150">
    <property type="entry name" value="Vaccinia Virus protein VP39"/>
    <property type="match status" value="1"/>
</dbReference>
<dbReference type="SUPFAM" id="SSF53335">
    <property type="entry name" value="S-adenosyl-L-methionine-dependent methyltransferases"/>
    <property type="match status" value="1"/>
</dbReference>
<feature type="domain" description="Methyltransferase" evidence="1">
    <location>
        <begin position="39"/>
        <end position="130"/>
    </location>
</feature>
<accession>A0ABT2PFC9</accession>
<evidence type="ECO:0000259" key="1">
    <source>
        <dbReference type="Pfam" id="PF13649"/>
    </source>
</evidence>
<dbReference type="InterPro" id="IPR029063">
    <property type="entry name" value="SAM-dependent_MTases_sf"/>
</dbReference>
<keyword evidence="3" id="KW-1185">Reference proteome</keyword>
<sequence length="180" mass="19721">MSSLLSHLLRTPGLTGAVMPSSRYLALEMVRAAGQVHHVVELGAGTGPVTRELRKRLPLASLVAVEIQPALAQTLRTQFAGLDVRQDCAHEVLNGLDYSDPAAVVSSLPFRSLPQDLREDTQASIERFLRRVPGSRLVQFTYLPQAPFTASADFRWLKVCAVWRNAPPAGVWVLQSRPTA</sequence>
<dbReference type="CDD" id="cd02440">
    <property type="entry name" value="AdoMet_MTases"/>
    <property type="match status" value="1"/>
</dbReference>
<protein>
    <recommendedName>
        <fullName evidence="1">Methyltransferase domain-containing protein</fullName>
    </recommendedName>
</protein>
<dbReference type="Pfam" id="PF13649">
    <property type="entry name" value="Methyltransf_25"/>
    <property type="match status" value="1"/>
</dbReference>
<dbReference type="Proteomes" id="UP001525968">
    <property type="component" value="Unassembled WGS sequence"/>
</dbReference>
<dbReference type="EMBL" id="JAODYH010000001">
    <property type="protein sequence ID" value="MCT9809038.1"/>
    <property type="molecule type" value="Genomic_DNA"/>
</dbReference>
<proteinExistence type="predicted"/>
<evidence type="ECO:0000313" key="3">
    <source>
        <dbReference type="Proteomes" id="UP001525968"/>
    </source>
</evidence>
<organism evidence="2 3">
    <name type="scientific">Acidovorax bellezanensis</name>
    <dbReference type="NCBI Taxonomy" id="2976702"/>
    <lineage>
        <taxon>Bacteria</taxon>
        <taxon>Pseudomonadati</taxon>
        <taxon>Pseudomonadota</taxon>
        <taxon>Betaproteobacteria</taxon>
        <taxon>Burkholderiales</taxon>
        <taxon>Comamonadaceae</taxon>
        <taxon>Acidovorax</taxon>
    </lineage>
</organism>
<comment type="caution">
    <text evidence="2">The sequence shown here is derived from an EMBL/GenBank/DDBJ whole genome shotgun (WGS) entry which is preliminary data.</text>
</comment>
<evidence type="ECO:0000313" key="2">
    <source>
        <dbReference type="EMBL" id="MCT9809038.1"/>
    </source>
</evidence>
<name>A0ABT2PFC9_9BURK</name>